<comment type="caution">
    <text evidence="1">The sequence shown here is derived from an EMBL/GenBank/DDBJ whole genome shotgun (WGS) entry which is preliminary data.</text>
</comment>
<dbReference type="Gene3D" id="2.70.40.10">
    <property type="match status" value="1"/>
</dbReference>
<dbReference type="InterPro" id="IPR008181">
    <property type="entry name" value="dUTPase"/>
</dbReference>
<gene>
    <name evidence="1" type="primary">Dut_30</name>
    <name evidence="1" type="ORF">GTO93_0009746</name>
</gene>
<dbReference type="PANTHER" id="PTHR11241:SF0">
    <property type="entry name" value="DEOXYURIDINE 5'-TRIPHOSPHATE NUCLEOTIDOHYDROLASE"/>
    <property type="match status" value="1"/>
</dbReference>
<dbReference type="InterPro" id="IPR036157">
    <property type="entry name" value="dUTPase-like_sf"/>
</dbReference>
<organism evidence="1 2">
    <name type="scientific">Polyodon spathula</name>
    <name type="common">North American paddlefish</name>
    <name type="synonym">Squalus spathula</name>
    <dbReference type="NCBI Taxonomy" id="7913"/>
    <lineage>
        <taxon>Eukaryota</taxon>
        <taxon>Metazoa</taxon>
        <taxon>Chordata</taxon>
        <taxon>Craniata</taxon>
        <taxon>Vertebrata</taxon>
        <taxon>Euteleostomi</taxon>
        <taxon>Actinopterygii</taxon>
        <taxon>Chondrostei</taxon>
        <taxon>Acipenseriformes</taxon>
        <taxon>Polyodontidae</taxon>
        <taxon>Polyodon</taxon>
    </lineage>
</organism>
<dbReference type="PANTHER" id="PTHR11241">
    <property type="entry name" value="DEOXYURIDINE 5'-TRIPHOSPHATE NUCLEOTIDOHYDROLASE"/>
    <property type="match status" value="1"/>
</dbReference>
<dbReference type="EMBL" id="JAAWVQ010130939">
    <property type="protein sequence ID" value="MBN3283810.1"/>
    <property type="molecule type" value="Genomic_DNA"/>
</dbReference>
<protein>
    <submittedName>
        <fullName evidence="1">DUT nucleotidohydrolase</fullName>
    </submittedName>
</protein>
<sequence>IKVPFGCYARFAPHSSLAIKHDICIGAGVGDAKYTENASILVVAQLVGECICYPQVKEVPGLPSTDKGAQRYGSSGTDLTKCFVLALQVYPRGPHMQ</sequence>
<reference evidence="1" key="1">
    <citation type="journal article" date="2021" name="Cell">
        <title>Tracing the genetic footprints of vertebrate landing in non-teleost ray-finned fishes.</title>
        <authorList>
            <person name="Bi X."/>
            <person name="Wang K."/>
            <person name="Yang L."/>
            <person name="Pan H."/>
            <person name="Jiang H."/>
            <person name="Wei Q."/>
            <person name="Fang M."/>
            <person name="Yu H."/>
            <person name="Zhu C."/>
            <person name="Cai Y."/>
            <person name="He Y."/>
            <person name="Gan X."/>
            <person name="Zeng H."/>
            <person name="Yu D."/>
            <person name="Zhu Y."/>
            <person name="Jiang H."/>
            <person name="Qiu Q."/>
            <person name="Yang H."/>
            <person name="Zhang Y.E."/>
            <person name="Wang W."/>
            <person name="Zhu M."/>
            <person name="He S."/>
            <person name="Zhang G."/>
        </authorList>
    </citation>
    <scope>NUCLEOTIDE SEQUENCE</scope>
    <source>
        <strain evidence="1">Pddl_001</strain>
    </source>
</reference>
<feature type="non-terminal residue" evidence="1">
    <location>
        <position position="97"/>
    </location>
</feature>
<proteinExistence type="predicted"/>
<dbReference type="Proteomes" id="UP001166093">
    <property type="component" value="Unassembled WGS sequence"/>
</dbReference>
<accession>A0ABS2YBA4</accession>
<feature type="non-terminal residue" evidence="1">
    <location>
        <position position="1"/>
    </location>
</feature>
<keyword evidence="2" id="KW-1185">Reference proteome</keyword>
<evidence type="ECO:0000313" key="2">
    <source>
        <dbReference type="Proteomes" id="UP001166093"/>
    </source>
</evidence>
<dbReference type="SUPFAM" id="SSF51283">
    <property type="entry name" value="dUTPase-like"/>
    <property type="match status" value="1"/>
</dbReference>
<name>A0ABS2YBA4_POLSP</name>
<evidence type="ECO:0000313" key="1">
    <source>
        <dbReference type="EMBL" id="MBN3283810.1"/>
    </source>
</evidence>